<protein>
    <submittedName>
        <fullName evidence="1">Uncharacterized protein</fullName>
    </submittedName>
</protein>
<reference evidence="1 2" key="1">
    <citation type="journal article" date="2019" name="Int. J. Syst. Evol. Microbiol.">
        <title>The Global Catalogue of Microorganisms (GCM) 10K type strain sequencing project: providing services to taxonomists for standard genome sequencing and annotation.</title>
        <authorList>
            <consortium name="The Broad Institute Genomics Platform"/>
            <consortium name="The Broad Institute Genome Sequencing Center for Infectious Disease"/>
            <person name="Wu L."/>
            <person name="Ma J."/>
        </authorList>
    </citation>
    <scope>NUCLEOTIDE SEQUENCE [LARGE SCALE GENOMIC DNA]</scope>
    <source>
        <strain evidence="1 2">JCM 16374</strain>
    </source>
</reference>
<keyword evidence="2" id="KW-1185">Reference proteome</keyword>
<name>A0ABN3SXE7_9ACTN</name>
<sequence>MTYSENDLAIILVASPLMLSISPPHLEQMRAAVAYQTLHGGLDAALATCSDDMGHYPQASRRRMAAVRTAETAGA</sequence>
<organism evidence="1 2">
    <name type="scientific">Streptomyces lunalinharesii</name>
    <dbReference type="NCBI Taxonomy" id="333384"/>
    <lineage>
        <taxon>Bacteria</taxon>
        <taxon>Bacillati</taxon>
        <taxon>Actinomycetota</taxon>
        <taxon>Actinomycetes</taxon>
        <taxon>Kitasatosporales</taxon>
        <taxon>Streptomycetaceae</taxon>
        <taxon>Streptomyces</taxon>
    </lineage>
</organism>
<dbReference type="RefSeq" id="WP_344583497.1">
    <property type="nucleotide sequence ID" value="NZ_BAAARK010000040.1"/>
</dbReference>
<gene>
    <name evidence="1" type="ORF">GCM10009864_70840</name>
</gene>
<evidence type="ECO:0000313" key="2">
    <source>
        <dbReference type="Proteomes" id="UP001500994"/>
    </source>
</evidence>
<dbReference type="EMBL" id="BAAARK010000040">
    <property type="protein sequence ID" value="GAA2686983.1"/>
    <property type="molecule type" value="Genomic_DNA"/>
</dbReference>
<evidence type="ECO:0000313" key="1">
    <source>
        <dbReference type="EMBL" id="GAA2686983.1"/>
    </source>
</evidence>
<proteinExistence type="predicted"/>
<accession>A0ABN3SXE7</accession>
<dbReference type="Proteomes" id="UP001500994">
    <property type="component" value="Unassembled WGS sequence"/>
</dbReference>
<comment type="caution">
    <text evidence="1">The sequence shown here is derived from an EMBL/GenBank/DDBJ whole genome shotgun (WGS) entry which is preliminary data.</text>
</comment>